<dbReference type="Proteomes" id="UP000202511">
    <property type="component" value="Segment"/>
</dbReference>
<dbReference type="GeneID" id="23462819"/>
<dbReference type="KEGG" id="vg:23462819"/>
<reference evidence="2 3" key="1">
    <citation type="journal article" date="2015" name="Parasitol. Res.">
        <title>Viruses in close associations with free-living amoebae.</title>
        <authorList>
            <person name="Scheid P."/>
        </authorList>
    </citation>
    <scope>NUCLEOTIDE SEQUENCE [LARGE SCALE GENOMIC DNA]</scope>
    <source>
        <strain evidence="2">KlaHel</strain>
    </source>
</reference>
<protein>
    <submittedName>
        <fullName evidence="2">Uncharacterized protein</fullName>
    </submittedName>
</protein>
<sequence>MRLGSSCPADGREAPPVVRHNPPWSISEDLDRLWIIEVDRTGAVHETVTTGGFVPGPDDDPTRSWKAWVSPRLAGPYVARIISAARADDPDASPLAILSGVDRPEDRTTLFASSRMARGRGLRMEMLDLRDDAWGTRRGMPLPVYSGSTAVSFTGSLVALGQGRIYASLNDRDTLAVISAQFVGGAPVQHCLLVPARGCLVYAPMWHWKYDPALGLHALSPRGRGTVRLASGIEMTCEWPTDPLDARAPLITCAQRVSSPSPSSNNAERCVHADNTLLMAAAVTTTSLDSLDRQTLDVLNTLWEQRTPCVDLPFLLGHQGRPMDAARMIAHMIAQSALRFRVEIAGVGSVTVDFAVEDEERVRQCAVQTRARG</sequence>
<evidence type="ECO:0000313" key="3">
    <source>
        <dbReference type="Proteomes" id="UP000202511"/>
    </source>
</evidence>
<dbReference type="EMBL" id="KP136319">
    <property type="protein sequence ID" value="AJF97902.1"/>
    <property type="molecule type" value="Genomic_DNA"/>
</dbReference>
<name>A0A0B5JDT3_9VIRU</name>
<accession>A0A0B5JDT3</accession>
<evidence type="ECO:0000256" key="1">
    <source>
        <dbReference type="SAM" id="MobiDB-lite"/>
    </source>
</evidence>
<evidence type="ECO:0000313" key="2">
    <source>
        <dbReference type="EMBL" id="AJF97902.1"/>
    </source>
</evidence>
<dbReference type="RefSeq" id="YP_009120137.1">
    <property type="nucleotide sequence ID" value="NC_026440.1"/>
</dbReference>
<proteinExistence type="predicted"/>
<organism evidence="2 3">
    <name type="scientific">Pandoravirus inopinatum</name>
    <dbReference type="NCBI Taxonomy" id="1605721"/>
    <lineage>
        <taxon>Viruses</taxon>
        <taxon>Pandoravirus</taxon>
    </lineage>
</organism>
<feature type="region of interest" description="Disordered" evidence="1">
    <location>
        <begin position="1"/>
        <end position="20"/>
    </location>
</feature>